<accession>A0A310SJH5</accession>
<sequence>MTKLSVSPRVSSTNLFTREYRKEDFDRVCEKLRLLFTFSHSATFIELCNKFSKR</sequence>
<reference evidence="1 2" key="1">
    <citation type="submission" date="2015-07" db="EMBL/GenBank/DDBJ databases">
        <title>The genome of Eufriesea mexicana.</title>
        <authorList>
            <person name="Pan H."/>
            <person name="Kapheim K."/>
        </authorList>
    </citation>
    <scope>NUCLEOTIDE SEQUENCE [LARGE SCALE GENOMIC DNA]</scope>
    <source>
        <strain evidence="1">0111107269</strain>
        <tissue evidence="1">Whole body</tissue>
    </source>
</reference>
<organism evidence="1 2">
    <name type="scientific">Eufriesea mexicana</name>
    <dbReference type="NCBI Taxonomy" id="516756"/>
    <lineage>
        <taxon>Eukaryota</taxon>
        <taxon>Metazoa</taxon>
        <taxon>Ecdysozoa</taxon>
        <taxon>Arthropoda</taxon>
        <taxon>Hexapoda</taxon>
        <taxon>Insecta</taxon>
        <taxon>Pterygota</taxon>
        <taxon>Neoptera</taxon>
        <taxon>Endopterygota</taxon>
        <taxon>Hymenoptera</taxon>
        <taxon>Apocrita</taxon>
        <taxon>Aculeata</taxon>
        <taxon>Apoidea</taxon>
        <taxon>Anthophila</taxon>
        <taxon>Apidae</taxon>
        <taxon>Eufriesea</taxon>
    </lineage>
</organism>
<keyword evidence="2" id="KW-1185">Reference proteome</keyword>
<dbReference type="EMBL" id="KQ766110">
    <property type="protein sequence ID" value="OAD53740.1"/>
    <property type="molecule type" value="Genomic_DNA"/>
</dbReference>
<gene>
    <name evidence="1" type="ORF">WN48_09277</name>
</gene>
<dbReference type="Proteomes" id="UP000250275">
    <property type="component" value="Unassembled WGS sequence"/>
</dbReference>
<protein>
    <submittedName>
        <fullName evidence="1">Uncharacterized protein</fullName>
    </submittedName>
</protein>
<proteinExistence type="predicted"/>
<evidence type="ECO:0000313" key="2">
    <source>
        <dbReference type="Proteomes" id="UP000250275"/>
    </source>
</evidence>
<dbReference type="AlphaFoldDB" id="A0A310SJH5"/>
<evidence type="ECO:0000313" key="1">
    <source>
        <dbReference type="EMBL" id="OAD53740.1"/>
    </source>
</evidence>
<name>A0A310SJH5_9HYME</name>